<proteinExistence type="predicted"/>
<dbReference type="RefSeq" id="XP_047782051.1">
    <property type="nucleotide sequence ID" value="XM_047927058.1"/>
</dbReference>
<organism evidence="3 4">
    <name type="scientific">Rhodofomes roseus</name>
    <dbReference type="NCBI Taxonomy" id="34475"/>
    <lineage>
        <taxon>Eukaryota</taxon>
        <taxon>Fungi</taxon>
        <taxon>Dikarya</taxon>
        <taxon>Basidiomycota</taxon>
        <taxon>Agaricomycotina</taxon>
        <taxon>Agaricomycetes</taxon>
        <taxon>Polyporales</taxon>
        <taxon>Rhodofomes</taxon>
    </lineage>
</organism>
<evidence type="ECO:0000256" key="2">
    <source>
        <dbReference type="SAM" id="Phobius"/>
    </source>
</evidence>
<keyword evidence="2" id="KW-1133">Transmembrane helix</keyword>
<evidence type="ECO:0000256" key="1">
    <source>
        <dbReference type="SAM" id="MobiDB-lite"/>
    </source>
</evidence>
<gene>
    <name evidence="3" type="ORF">C8Q71DRAFT_854469</name>
</gene>
<feature type="compositionally biased region" description="Polar residues" evidence="1">
    <location>
        <begin position="1"/>
        <end position="16"/>
    </location>
</feature>
<sequence>MSSSIHAKSAVQNTATDLPPSRDRKGLRSVSPPLSNVPISRFNYLLALLATVVAAFYVWRLMQWKAEVGGWWNLALGKRPPQLRNRDANTGAQWANAGAHAQSFAKDGGDGEVERRIEELAVALGIPSKDLANAIAGAVRDFVPPASLSSIAAHETGEAVEYMVDPSGASASEAQSAPGATASRGFRVMENAFQAAVGMDEPPTEV</sequence>
<keyword evidence="2" id="KW-0812">Transmembrane</keyword>
<feature type="region of interest" description="Disordered" evidence="1">
    <location>
        <begin position="1"/>
        <end position="30"/>
    </location>
</feature>
<keyword evidence="4" id="KW-1185">Reference proteome</keyword>
<dbReference type="EMBL" id="JADCUA010000004">
    <property type="protein sequence ID" value="KAH9840585.1"/>
    <property type="molecule type" value="Genomic_DNA"/>
</dbReference>
<name>A0ABQ8KPZ9_9APHY</name>
<keyword evidence="2" id="KW-0472">Membrane</keyword>
<evidence type="ECO:0000313" key="4">
    <source>
        <dbReference type="Proteomes" id="UP000814176"/>
    </source>
</evidence>
<comment type="caution">
    <text evidence="3">The sequence shown here is derived from an EMBL/GenBank/DDBJ whole genome shotgun (WGS) entry which is preliminary data.</text>
</comment>
<protein>
    <submittedName>
        <fullName evidence="3">Uncharacterized protein</fullName>
    </submittedName>
</protein>
<accession>A0ABQ8KPZ9</accession>
<evidence type="ECO:0000313" key="3">
    <source>
        <dbReference type="EMBL" id="KAH9840585.1"/>
    </source>
</evidence>
<reference evidence="3 4" key="1">
    <citation type="journal article" date="2021" name="Environ. Microbiol.">
        <title>Gene family expansions and transcriptome signatures uncover fungal adaptations to wood decay.</title>
        <authorList>
            <person name="Hage H."/>
            <person name="Miyauchi S."/>
            <person name="Viragh M."/>
            <person name="Drula E."/>
            <person name="Min B."/>
            <person name="Chaduli D."/>
            <person name="Navarro D."/>
            <person name="Favel A."/>
            <person name="Norest M."/>
            <person name="Lesage-Meessen L."/>
            <person name="Balint B."/>
            <person name="Merenyi Z."/>
            <person name="de Eugenio L."/>
            <person name="Morin E."/>
            <person name="Martinez A.T."/>
            <person name="Baldrian P."/>
            <person name="Stursova M."/>
            <person name="Martinez M.J."/>
            <person name="Novotny C."/>
            <person name="Magnuson J.K."/>
            <person name="Spatafora J.W."/>
            <person name="Maurice S."/>
            <person name="Pangilinan J."/>
            <person name="Andreopoulos W."/>
            <person name="LaButti K."/>
            <person name="Hundley H."/>
            <person name="Na H."/>
            <person name="Kuo A."/>
            <person name="Barry K."/>
            <person name="Lipzen A."/>
            <person name="Henrissat B."/>
            <person name="Riley R."/>
            <person name="Ahrendt S."/>
            <person name="Nagy L.G."/>
            <person name="Grigoriev I.V."/>
            <person name="Martin F."/>
            <person name="Rosso M.N."/>
        </authorList>
    </citation>
    <scope>NUCLEOTIDE SEQUENCE [LARGE SCALE GENOMIC DNA]</scope>
    <source>
        <strain evidence="3 4">CIRM-BRFM 1785</strain>
    </source>
</reference>
<dbReference type="Proteomes" id="UP000814176">
    <property type="component" value="Unassembled WGS sequence"/>
</dbReference>
<feature type="transmembrane region" description="Helical" evidence="2">
    <location>
        <begin position="42"/>
        <end position="59"/>
    </location>
</feature>
<dbReference type="GeneID" id="72007790"/>